<dbReference type="Pfam" id="PF02700">
    <property type="entry name" value="PurS"/>
    <property type="match status" value="2"/>
</dbReference>
<accession>A0A1V5MK25</accession>
<keyword evidence="4" id="KW-0658">Purine biosynthesis</keyword>
<keyword evidence="5" id="KW-0067">ATP-binding</keyword>
<keyword evidence="3" id="KW-0547">Nucleotide-binding</keyword>
<keyword evidence="2" id="KW-0436">Ligase</keyword>
<evidence type="ECO:0000256" key="3">
    <source>
        <dbReference type="ARBA" id="ARBA00022741"/>
    </source>
</evidence>
<dbReference type="PANTHER" id="PTHR34696:SF1">
    <property type="entry name" value="PHOSPHORIBOSYLFORMYLGLYCINAMIDINE SYNTHASE SUBUNIT PURS"/>
    <property type="match status" value="1"/>
</dbReference>
<evidence type="ECO:0000256" key="1">
    <source>
        <dbReference type="ARBA" id="ARBA00022490"/>
    </source>
</evidence>
<keyword evidence="1" id="KW-0963">Cytoplasm</keyword>
<dbReference type="AlphaFoldDB" id="A0A1V5MK25"/>
<proteinExistence type="predicted"/>
<dbReference type="Proteomes" id="UP000485484">
    <property type="component" value="Unassembled WGS sequence"/>
</dbReference>
<dbReference type="PANTHER" id="PTHR34696">
    <property type="entry name" value="PHOSPHORIBOSYLFORMYLGLYCINAMIDINE SYNTHASE SUBUNIT PURS"/>
    <property type="match status" value="1"/>
</dbReference>
<dbReference type="EMBL" id="MWAK01000017">
    <property type="protein sequence ID" value="OPZ93578.1"/>
    <property type="molecule type" value="Genomic_DNA"/>
</dbReference>
<dbReference type="Gene3D" id="3.30.1280.10">
    <property type="entry name" value="Phosphoribosylformylglycinamidine synthase subunit PurS"/>
    <property type="match status" value="2"/>
</dbReference>
<protein>
    <submittedName>
        <fullName evidence="6">Phosphoribosylformylglycinamidine synthase</fullName>
    </submittedName>
</protein>
<evidence type="ECO:0000313" key="6">
    <source>
        <dbReference type="EMBL" id="OPZ93578.1"/>
    </source>
</evidence>
<organism evidence="6">
    <name type="scientific">candidate division TA06 bacterium ADurb.Bin417</name>
    <dbReference type="NCBI Taxonomy" id="1852828"/>
    <lineage>
        <taxon>Bacteria</taxon>
        <taxon>Bacteria division TA06</taxon>
    </lineage>
</organism>
<comment type="caution">
    <text evidence="6">The sequence shown here is derived from an EMBL/GenBank/DDBJ whole genome shotgun (WGS) entry which is preliminary data.</text>
</comment>
<dbReference type="InterPro" id="IPR003850">
    <property type="entry name" value="PurS"/>
</dbReference>
<gene>
    <name evidence="6" type="ORF">BWY73_00233</name>
</gene>
<name>A0A1V5MK25_UNCT6</name>
<evidence type="ECO:0000256" key="2">
    <source>
        <dbReference type="ARBA" id="ARBA00022598"/>
    </source>
</evidence>
<evidence type="ECO:0000256" key="5">
    <source>
        <dbReference type="ARBA" id="ARBA00022840"/>
    </source>
</evidence>
<dbReference type="SUPFAM" id="SSF82697">
    <property type="entry name" value="PurS-like"/>
    <property type="match status" value="2"/>
</dbReference>
<dbReference type="GO" id="GO:0016874">
    <property type="term" value="F:ligase activity"/>
    <property type="evidence" value="ECO:0007669"/>
    <property type="project" value="UniProtKB-KW"/>
</dbReference>
<evidence type="ECO:0000256" key="4">
    <source>
        <dbReference type="ARBA" id="ARBA00022755"/>
    </source>
</evidence>
<dbReference type="GO" id="GO:0005524">
    <property type="term" value="F:ATP binding"/>
    <property type="evidence" value="ECO:0007669"/>
    <property type="project" value="UniProtKB-KW"/>
</dbReference>
<reference evidence="6" key="1">
    <citation type="submission" date="2017-02" db="EMBL/GenBank/DDBJ databases">
        <title>Delving into the versatile metabolic prowess of the omnipresent phylum Bacteroidetes.</title>
        <authorList>
            <person name="Nobu M.K."/>
            <person name="Mei R."/>
            <person name="Narihiro T."/>
            <person name="Kuroda K."/>
            <person name="Liu W.-T."/>
        </authorList>
    </citation>
    <scope>NUCLEOTIDE SEQUENCE</scope>
    <source>
        <strain evidence="6">ADurb.Bin417</strain>
    </source>
</reference>
<sequence>MASQRIEIWYKPGVLDAGAAELGKDIQDLGIRNVDRLEVGVIYRLDGQAKPTELDRIARELFADSITQVYCRGRRRRRPGIEEVEVFYKEGVTDTVGETALKGIRDLGIKSVKKVATGRRYFLAGRGLDRAETERIARHLLANEVIQVCHFAGGRTKTKKSAPERI</sequence>
<dbReference type="GO" id="GO:0006164">
    <property type="term" value="P:purine nucleotide biosynthetic process"/>
    <property type="evidence" value="ECO:0007669"/>
    <property type="project" value="UniProtKB-KW"/>
</dbReference>
<dbReference type="InterPro" id="IPR036604">
    <property type="entry name" value="PurS-like_sf"/>
</dbReference>